<dbReference type="STRING" id="203124.Tery_2654"/>
<name>Q111H6_TRIEI</name>
<dbReference type="EMBL" id="CP000393">
    <property type="protein sequence ID" value="ABG51848.1"/>
    <property type="molecule type" value="Genomic_DNA"/>
</dbReference>
<accession>Q111H6</accession>
<dbReference type="HOGENOM" id="CLU_158638_0_0_3"/>
<dbReference type="InterPro" id="IPR047810">
    <property type="entry name" value="PatD-like"/>
</dbReference>
<dbReference type="AlphaFoldDB" id="Q111H6"/>
<evidence type="ECO:0008006" key="2">
    <source>
        <dbReference type="Google" id="ProtNLM"/>
    </source>
</evidence>
<sequence>MLPKKYNQQYQKLSQLINQLQQNVTEIELEKILANFQEAQGWFETQIINLDSSELDPSIASKIQSYLTEIHKQFKLLNLDVSFLQASQNCQTQKTRLANISDRLKTLKGYCRIILGQDKLIQNQEKTG</sequence>
<dbReference type="OrthoDB" id="583449at2"/>
<protein>
    <recommendedName>
        <fullName evidence="2">Heterocyst frequency control protein PatD</fullName>
    </recommendedName>
</protein>
<gene>
    <name evidence="1" type="ordered locus">Tery_2654</name>
</gene>
<proteinExistence type="predicted"/>
<dbReference type="eggNOG" id="ENOG5033146">
    <property type="taxonomic scope" value="Bacteria"/>
</dbReference>
<evidence type="ECO:0000313" key="1">
    <source>
        <dbReference type="EMBL" id="ABG51848.1"/>
    </source>
</evidence>
<dbReference type="NCBIfam" id="NF037954">
    <property type="entry name" value="het_cyst_PatD"/>
    <property type="match status" value="1"/>
</dbReference>
<reference evidence="1" key="1">
    <citation type="submission" date="2006-06" db="EMBL/GenBank/DDBJ databases">
        <title>Complete sequence of Trichodesmium erythraeum IMS101.</title>
        <authorList>
            <consortium name="US DOE Joint Genome Institute"/>
            <person name="Copeland A."/>
            <person name="Lucas S."/>
            <person name="Lapidus A."/>
            <person name="Barry K."/>
            <person name="Detter J.C."/>
            <person name="Glavina del Rio T."/>
            <person name="Hammon N."/>
            <person name="Israni S."/>
            <person name="Dalin E."/>
            <person name="Tice H."/>
            <person name="Pitluck S."/>
            <person name="Kiss H."/>
            <person name="Munk A.C."/>
            <person name="Brettin T."/>
            <person name="Bruce D."/>
            <person name="Han C."/>
            <person name="Tapia R."/>
            <person name="Gilna P."/>
            <person name="Schmutz J."/>
            <person name="Larimer F."/>
            <person name="Land M."/>
            <person name="Hauser L."/>
            <person name="Kyrpides N."/>
            <person name="Kim E."/>
            <person name="Richardson P."/>
        </authorList>
    </citation>
    <scope>NUCLEOTIDE SEQUENCE [LARGE SCALE GENOMIC DNA]</scope>
    <source>
        <strain evidence="1">IMS101</strain>
    </source>
</reference>
<dbReference type="RefSeq" id="WP_011612210.1">
    <property type="nucleotide sequence ID" value="NC_008312.1"/>
</dbReference>
<organism evidence="1">
    <name type="scientific">Trichodesmium erythraeum (strain IMS101)</name>
    <dbReference type="NCBI Taxonomy" id="203124"/>
    <lineage>
        <taxon>Bacteria</taxon>
        <taxon>Bacillati</taxon>
        <taxon>Cyanobacteriota</taxon>
        <taxon>Cyanophyceae</taxon>
        <taxon>Oscillatoriophycideae</taxon>
        <taxon>Oscillatoriales</taxon>
        <taxon>Microcoleaceae</taxon>
        <taxon>Trichodesmium</taxon>
    </lineage>
</organism>
<dbReference type="KEGG" id="ter:Tery_2654"/>